<dbReference type="EMBL" id="JAIVGD010000003">
    <property type="protein sequence ID" value="KAH0775684.1"/>
    <property type="molecule type" value="Genomic_DNA"/>
</dbReference>
<evidence type="ECO:0000256" key="1">
    <source>
        <dbReference type="ARBA" id="ARBA00007803"/>
    </source>
</evidence>
<comment type="similarity">
    <text evidence="1 4">Belongs to the eukaryotic ribosomal protein eL38 family.</text>
</comment>
<dbReference type="PANTHER" id="PTHR10965">
    <property type="entry name" value="60S RIBOSOMAL PROTEIN L38"/>
    <property type="match status" value="1"/>
</dbReference>
<keyword evidence="3 4" id="KW-0687">Ribonucleoprotein</keyword>
<evidence type="ECO:0000256" key="3">
    <source>
        <dbReference type="ARBA" id="ARBA00023274"/>
    </source>
</evidence>
<keyword evidence="6" id="KW-1185">Reference proteome</keyword>
<name>A0ABQ7W4K7_SOLTU</name>
<dbReference type="InterPro" id="IPR002675">
    <property type="entry name" value="Ribosomal_eL38"/>
</dbReference>
<sequence length="701" mass="80043">MEDQIVRTIKDSIKVMKDTWSNDLAEIRSMLHELVGNLPTSKPSTLEFQRFCGENSEFWISQAEQYFDFYEIAENHKLSLASSYLDGAALTWYQWLFQNKQLVDWEHFAAKVLIRFRKRHLKLQVGRLANLWQVPTVTKYPSPFEAISPGFSEPDILSSCLAYVHPQRSDISNSLLPQNFDEKSEYPTKTDAHKMFDKMLNNCPNVFTLAPLDDQIEMSDEDDIDLDISEIQQFHGSPQRDMSERYVTTISLDSGSPKQQIEFVSFEDMYLLDFLSEHETKSLLLLGSIDTFCFIAYVNYMTQVWDPGRRWCMHFSILLSNLPGTVIVSLQFNYNYTHLKMNTRNKDWEKNSRGLFAFPSQCMNLKFDASLESRRMTHPTLSLASFVQSLRSLIDFPTSLAEDVFVPEGGTFDVPILEDMDGVLLKISKAITNLSICNMPLSVDKHDLHQLTLKVLINLISFLLYWDFPMANPLDGQNREMYNTIAQAQRLKCDVKFAILRAMYAYVHTKWLTAVELVRLVSIATAALTNSGLRSIEEQPVEHEGPTTDVITGGVACVIHLGNLESAKGTGVDLSVLKVSNSWFHSNTKAVTLDSPSSLDKFAIVMSRWLHSNLEDKVHFEGGSIVVNQADSCLYWKSGLFHFLVTARRKDARSVKIKKNKEMVKFKVRCSKYLYTLCVSDFEKADKLKQSLPPGLSVQDL</sequence>
<evidence type="ECO:0000313" key="6">
    <source>
        <dbReference type="Proteomes" id="UP000826656"/>
    </source>
</evidence>
<reference evidence="5 6" key="1">
    <citation type="journal article" date="2021" name="bioRxiv">
        <title>Chromosome-scale and haplotype-resolved genome assembly of a tetraploid potato cultivar.</title>
        <authorList>
            <person name="Sun H."/>
            <person name="Jiao W.-B."/>
            <person name="Krause K."/>
            <person name="Campoy J.A."/>
            <person name="Goel M."/>
            <person name="Folz-Donahue K."/>
            <person name="Kukat C."/>
            <person name="Huettel B."/>
            <person name="Schneeberger K."/>
        </authorList>
    </citation>
    <scope>NUCLEOTIDE SEQUENCE [LARGE SCALE GENOMIC DNA]</scope>
    <source>
        <strain evidence="5">SolTubOtavaFocal</strain>
        <tissue evidence="5">Leaves</tissue>
    </source>
</reference>
<dbReference type="PANTHER" id="PTHR10965:SF10">
    <property type="entry name" value="60S RIBOSOMAL PROTEIN L38"/>
    <property type="match status" value="1"/>
</dbReference>
<comment type="caution">
    <text evidence="5">The sequence shown here is derived from an EMBL/GenBank/DDBJ whole genome shotgun (WGS) entry which is preliminary data.</text>
</comment>
<evidence type="ECO:0000256" key="2">
    <source>
        <dbReference type="ARBA" id="ARBA00022980"/>
    </source>
</evidence>
<proteinExistence type="inferred from homology"/>
<evidence type="ECO:0000256" key="4">
    <source>
        <dbReference type="RuleBase" id="RU003445"/>
    </source>
</evidence>
<dbReference type="Proteomes" id="UP000826656">
    <property type="component" value="Unassembled WGS sequence"/>
</dbReference>
<organism evidence="5 6">
    <name type="scientific">Solanum tuberosum</name>
    <name type="common">Potato</name>
    <dbReference type="NCBI Taxonomy" id="4113"/>
    <lineage>
        <taxon>Eukaryota</taxon>
        <taxon>Viridiplantae</taxon>
        <taxon>Streptophyta</taxon>
        <taxon>Embryophyta</taxon>
        <taxon>Tracheophyta</taxon>
        <taxon>Spermatophyta</taxon>
        <taxon>Magnoliopsida</taxon>
        <taxon>eudicotyledons</taxon>
        <taxon>Gunneridae</taxon>
        <taxon>Pentapetalae</taxon>
        <taxon>asterids</taxon>
        <taxon>lamiids</taxon>
        <taxon>Solanales</taxon>
        <taxon>Solanaceae</taxon>
        <taxon>Solanoideae</taxon>
        <taxon>Solaneae</taxon>
        <taxon>Solanum</taxon>
    </lineage>
</organism>
<dbReference type="InterPro" id="IPR038464">
    <property type="entry name" value="Ribosomal_eL38_sf"/>
</dbReference>
<protein>
    <recommendedName>
        <fullName evidence="7">60S ribosomal protein L38</fullName>
    </recommendedName>
</protein>
<evidence type="ECO:0000313" key="5">
    <source>
        <dbReference type="EMBL" id="KAH0775684.1"/>
    </source>
</evidence>
<gene>
    <name evidence="5" type="ORF">KY290_007095</name>
</gene>
<keyword evidence="2 4" id="KW-0689">Ribosomal protein</keyword>
<evidence type="ECO:0008006" key="7">
    <source>
        <dbReference type="Google" id="ProtNLM"/>
    </source>
</evidence>
<dbReference type="Gene3D" id="3.30.720.90">
    <property type="match status" value="1"/>
</dbReference>
<accession>A0ABQ7W4K7</accession>
<dbReference type="Pfam" id="PF01781">
    <property type="entry name" value="Ribosomal_L38e"/>
    <property type="match status" value="1"/>
</dbReference>